<evidence type="ECO:0000256" key="6">
    <source>
        <dbReference type="PIRSR" id="PIRSR602678-1"/>
    </source>
</evidence>
<dbReference type="Pfam" id="PF01784">
    <property type="entry name" value="DUF34_NIF3"/>
    <property type="match status" value="1"/>
</dbReference>
<keyword evidence="7" id="KW-0175">Coiled coil</keyword>
<organism evidence="8 9">
    <name type="scientific">Desulfurispira natronophila</name>
    <dbReference type="NCBI Taxonomy" id="682562"/>
    <lineage>
        <taxon>Bacteria</taxon>
        <taxon>Pseudomonadati</taxon>
        <taxon>Chrysiogenota</taxon>
        <taxon>Chrysiogenia</taxon>
        <taxon>Chrysiogenales</taxon>
        <taxon>Chrysiogenaceae</taxon>
        <taxon>Desulfurispira</taxon>
    </lineage>
</organism>
<dbReference type="SUPFAM" id="SSF102705">
    <property type="entry name" value="NIF3 (NGG1p interacting factor 3)-like"/>
    <property type="match status" value="1"/>
</dbReference>
<comment type="subunit">
    <text evidence="2">Homohexamer.</text>
</comment>
<dbReference type="NCBIfam" id="TIGR00486">
    <property type="entry name" value="YbgI_SA1388"/>
    <property type="match status" value="1"/>
</dbReference>
<dbReference type="Gene3D" id="3.40.1390.30">
    <property type="entry name" value="NIF3 (NGG1p interacting factor 3)-like"/>
    <property type="match status" value="2"/>
</dbReference>
<keyword evidence="4 5" id="KW-0479">Metal-binding</keyword>
<feature type="binding site" evidence="6">
    <location>
        <position position="329"/>
    </location>
    <ligand>
        <name>a divalent metal cation</name>
        <dbReference type="ChEBI" id="CHEBI:60240"/>
        <label>1</label>
    </ligand>
</feature>
<feature type="binding site" evidence="6">
    <location>
        <position position="66"/>
    </location>
    <ligand>
        <name>a divalent metal cation</name>
        <dbReference type="ChEBI" id="CHEBI:60240"/>
        <label>1</label>
    </ligand>
</feature>
<evidence type="ECO:0000256" key="4">
    <source>
        <dbReference type="ARBA" id="ARBA00022723"/>
    </source>
</evidence>
<evidence type="ECO:0000256" key="7">
    <source>
        <dbReference type="SAM" id="Coils"/>
    </source>
</evidence>
<evidence type="ECO:0000256" key="1">
    <source>
        <dbReference type="ARBA" id="ARBA00006964"/>
    </source>
</evidence>
<dbReference type="FunFam" id="3.40.1390.30:FF:000001">
    <property type="entry name" value="GTP cyclohydrolase 1 type 2"/>
    <property type="match status" value="1"/>
</dbReference>
<dbReference type="AlphaFoldDB" id="A0A7W7Y5R9"/>
<feature type="coiled-coil region" evidence="7">
    <location>
        <begin position="174"/>
        <end position="208"/>
    </location>
</feature>
<reference evidence="8 9" key="1">
    <citation type="submission" date="2020-08" db="EMBL/GenBank/DDBJ databases">
        <title>Genomic Encyclopedia of Type Strains, Phase IV (KMG-IV): sequencing the most valuable type-strain genomes for metagenomic binning, comparative biology and taxonomic classification.</title>
        <authorList>
            <person name="Goeker M."/>
        </authorList>
    </citation>
    <scope>NUCLEOTIDE SEQUENCE [LARGE SCALE GENOMIC DNA]</scope>
    <source>
        <strain evidence="8 9">DSM 22071</strain>
    </source>
</reference>
<feature type="binding site" evidence="6">
    <location>
        <position position="333"/>
    </location>
    <ligand>
        <name>a divalent metal cation</name>
        <dbReference type="ChEBI" id="CHEBI:60240"/>
        <label>1</label>
    </ligand>
</feature>
<evidence type="ECO:0000313" key="9">
    <source>
        <dbReference type="Proteomes" id="UP000528322"/>
    </source>
</evidence>
<dbReference type="GO" id="GO:0005737">
    <property type="term" value="C:cytoplasm"/>
    <property type="evidence" value="ECO:0007669"/>
    <property type="project" value="TreeGrafter"/>
</dbReference>
<dbReference type="EMBL" id="JACHID010000013">
    <property type="protein sequence ID" value="MBB5022595.1"/>
    <property type="molecule type" value="Genomic_DNA"/>
</dbReference>
<evidence type="ECO:0000256" key="2">
    <source>
        <dbReference type="ARBA" id="ARBA00011643"/>
    </source>
</evidence>
<accession>A0A7W7Y5R9</accession>
<gene>
    <name evidence="8" type="ORF">HNR37_001933</name>
</gene>
<proteinExistence type="inferred from homology"/>
<evidence type="ECO:0000256" key="3">
    <source>
        <dbReference type="ARBA" id="ARBA00022112"/>
    </source>
</evidence>
<comment type="caution">
    <text evidence="8">The sequence shown here is derived from an EMBL/GenBank/DDBJ whole genome shotgun (WGS) entry which is preliminary data.</text>
</comment>
<dbReference type="InterPro" id="IPR036069">
    <property type="entry name" value="DUF34/NIF3_sf"/>
</dbReference>
<evidence type="ECO:0000256" key="5">
    <source>
        <dbReference type="PIRNR" id="PIRNR037489"/>
    </source>
</evidence>
<dbReference type="Proteomes" id="UP000528322">
    <property type="component" value="Unassembled WGS sequence"/>
</dbReference>
<sequence>MSITMQHLATCLETLAPLCLAQEWDNCGFMTGTPTDIIQGVLLSLDVHPETIEEATERGANLIVTHHPLMMSPTKQLVVGSKGGHGLAIQALQKGISIYSSHTNLDIAWGGLNDHLAKLIQLNVEGVLESDEPEGISKMVVYLPVDEDVLESISQAMYKAGAGILGDFTHRAFISQGRGTYKNLSDQLAKMNEECDEYRLEATAWNRDIANITNAIYMSHPYHTPPIDIIPMHNQASHHGLGRIGSFNEAHNLQSLTRLLKSTLSLSHVVVADGGKQQLQRAAVVSGSGGSLVKVAKRCRADVYITGDLKYHDALWAVENGLTVIDCGHFGTESIFCQLISDYISSTYPQLPVMTSQRMINPLQVW</sequence>
<comment type="similarity">
    <text evidence="1 5">Belongs to the GTP cyclohydrolase I type 2/NIF3 family.</text>
</comment>
<dbReference type="InterPro" id="IPR002678">
    <property type="entry name" value="DUF34/NIF3"/>
</dbReference>
<name>A0A7W7Y5R9_9BACT</name>
<evidence type="ECO:0000313" key="8">
    <source>
        <dbReference type="EMBL" id="MBB5022595.1"/>
    </source>
</evidence>
<dbReference type="GO" id="GO:0046872">
    <property type="term" value="F:metal ion binding"/>
    <property type="evidence" value="ECO:0007669"/>
    <property type="project" value="UniProtKB-UniRule"/>
</dbReference>
<dbReference type="PANTHER" id="PTHR13799">
    <property type="entry name" value="NGG1 INTERACTING FACTOR 3"/>
    <property type="match status" value="1"/>
</dbReference>
<dbReference type="PANTHER" id="PTHR13799:SF14">
    <property type="entry name" value="GTP CYCLOHYDROLASE 1 TYPE 2 HOMOLOG"/>
    <property type="match status" value="1"/>
</dbReference>
<dbReference type="InterPro" id="IPR017221">
    <property type="entry name" value="DUF34/NIF3_bac"/>
</dbReference>
<feature type="binding site" evidence="6">
    <location>
        <position position="106"/>
    </location>
    <ligand>
        <name>a divalent metal cation</name>
        <dbReference type="ChEBI" id="CHEBI:60240"/>
        <label>1</label>
    </ligand>
</feature>
<feature type="binding site" evidence="6">
    <location>
        <position position="67"/>
    </location>
    <ligand>
        <name>a divalent metal cation</name>
        <dbReference type="ChEBI" id="CHEBI:60240"/>
        <label>1</label>
    </ligand>
</feature>
<protein>
    <recommendedName>
        <fullName evidence="3 5">GTP cyclohydrolase 1 type 2 homolog</fullName>
    </recommendedName>
</protein>
<dbReference type="RefSeq" id="WP_183733396.1">
    <property type="nucleotide sequence ID" value="NZ_JACHID010000013.1"/>
</dbReference>
<dbReference type="PIRSF" id="PIRSF037489">
    <property type="entry name" value="UCP037489_NIF3_YqfO"/>
    <property type="match status" value="1"/>
</dbReference>
<keyword evidence="9" id="KW-1185">Reference proteome</keyword>